<accession>A0A7J6S256</accession>
<comment type="caution">
    <text evidence="2">The sequence shown here is derived from an EMBL/GenBank/DDBJ whole genome shotgun (WGS) entry which is preliminary data.</text>
</comment>
<feature type="region of interest" description="Disordered" evidence="1">
    <location>
        <begin position="1"/>
        <end position="92"/>
    </location>
</feature>
<dbReference type="AlphaFoldDB" id="A0A7J6S256"/>
<organism evidence="2 3">
    <name type="scientific">Perkinsus olseni</name>
    <name type="common">Perkinsus atlanticus</name>
    <dbReference type="NCBI Taxonomy" id="32597"/>
    <lineage>
        <taxon>Eukaryota</taxon>
        <taxon>Sar</taxon>
        <taxon>Alveolata</taxon>
        <taxon>Perkinsozoa</taxon>
        <taxon>Perkinsea</taxon>
        <taxon>Perkinsida</taxon>
        <taxon>Perkinsidae</taxon>
        <taxon>Perkinsus</taxon>
    </lineage>
</organism>
<reference evidence="2 3" key="1">
    <citation type="submission" date="2020-04" db="EMBL/GenBank/DDBJ databases">
        <title>Perkinsus olseni comparative genomics.</title>
        <authorList>
            <person name="Bogema D.R."/>
        </authorList>
    </citation>
    <scope>NUCLEOTIDE SEQUENCE [LARGE SCALE GENOMIC DNA]</scope>
    <source>
        <strain evidence="2">ATCC PRA-205</strain>
    </source>
</reference>
<dbReference type="EMBL" id="JABANM010018120">
    <property type="protein sequence ID" value="KAF4726626.1"/>
    <property type="molecule type" value="Genomic_DNA"/>
</dbReference>
<feature type="compositionally biased region" description="Basic residues" evidence="1">
    <location>
        <begin position="31"/>
        <end position="54"/>
    </location>
</feature>
<name>A0A7J6S256_PEROL</name>
<evidence type="ECO:0000256" key="1">
    <source>
        <dbReference type="SAM" id="MobiDB-lite"/>
    </source>
</evidence>
<gene>
    <name evidence="2" type="ORF">FOZ62_006163</name>
</gene>
<sequence>SIIGVRKKEDVETFLKDPCERLPEQPEGAQHRSRRQSRRRRDSSGHRSRRRRHRYYADDSGDDVYYSSDSSEEYGDGKRHRRRPDGTRSRIETSFLLKRPEQLIADMAGPLDTRVGQAPSMLATGTSAGSRGISFLNETIDCSELEGWDAIGGETVRRHIHHVVESV</sequence>
<feature type="compositionally biased region" description="Basic and acidic residues" evidence="1">
    <location>
        <begin position="1"/>
        <end position="24"/>
    </location>
</feature>
<evidence type="ECO:0000313" key="3">
    <source>
        <dbReference type="Proteomes" id="UP000574390"/>
    </source>
</evidence>
<feature type="non-terminal residue" evidence="2">
    <location>
        <position position="1"/>
    </location>
</feature>
<evidence type="ECO:0000313" key="2">
    <source>
        <dbReference type="EMBL" id="KAF4726626.1"/>
    </source>
</evidence>
<feature type="non-terminal residue" evidence="2">
    <location>
        <position position="167"/>
    </location>
</feature>
<proteinExistence type="predicted"/>
<dbReference type="Proteomes" id="UP000574390">
    <property type="component" value="Unassembled WGS sequence"/>
</dbReference>
<protein>
    <submittedName>
        <fullName evidence="2">Uncharacterized protein</fullName>
    </submittedName>
</protein>